<feature type="transmembrane region" description="Helical" evidence="1">
    <location>
        <begin position="312"/>
        <end position="334"/>
    </location>
</feature>
<gene>
    <name evidence="2" type="ORF">MON38_03490</name>
</gene>
<dbReference type="RefSeq" id="WP_241934739.1">
    <property type="nucleotide sequence ID" value="NZ_JALBGC010000001.1"/>
</dbReference>
<keyword evidence="1" id="KW-0472">Membrane</keyword>
<comment type="caution">
    <text evidence="2">The sequence shown here is derived from an EMBL/GenBank/DDBJ whole genome shotgun (WGS) entry which is preliminary data.</text>
</comment>
<dbReference type="Proteomes" id="UP001139193">
    <property type="component" value="Unassembled WGS sequence"/>
</dbReference>
<feature type="transmembrane region" description="Helical" evidence="1">
    <location>
        <begin position="77"/>
        <end position="99"/>
    </location>
</feature>
<accession>A0A9X1VCN7</accession>
<protein>
    <submittedName>
        <fullName evidence="2">Uncharacterized protein</fullName>
    </submittedName>
</protein>
<evidence type="ECO:0000313" key="2">
    <source>
        <dbReference type="EMBL" id="MCI1186466.1"/>
    </source>
</evidence>
<name>A0A9X1VCN7_9BACT</name>
<feature type="transmembrane region" description="Helical" evidence="1">
    <location>
        <begin position="179"/>
        <end position="212"/>
    </location>
</feature>
<evidence type="ECO:0000256" key="1">
    <source>
        <dbReference type="SAM" id="Phobius"/>
    </source>
</evidence>
<keyword evidence="3" id="KW-1185">Reference proteome</keyword>
<keyword evidence="1" id="KW-1133">Transmembrane helix</keyword>
<feature type="transmembrane region" description="Helical" evidence="1">
    <location>
        <begin position="143"/>
        <end position="167"/>
    </location>
</feature>
<feature type="transmembrane region" description="Helical" evidence="1">
    <location>
        <begin position="346"/>
        <end position="365"/>
    </location>
</feature>
<sequence>MLPTTSPLRLLIPRLGIVLALAPFLLLCAFNQPFFDDFRNGTWMRAHGTWGVQVWLFRTWSGRFTTTFLMTVLNPVAYGWLGGVKVVAASMLLGLWASLMHLLRALRWPPLGVSYARGQAFWAAGLLLALFCNAAPAPFSFLYWFAGALVYQLTLIALLNFTALALRAGWGPAAGRRRAALWACLPLGLALTGNELTLVQALPVLALLAVALPRAARPALAAWLLIAALAITVAATAPGNWVRATAMAPLSDPYYDYRWLVLIPRSVLSMTLFLLKPLNGLSTLAAAAVGWWAGRQARAAGPALRPLARPQWLALLLAYAALNFLGFLLFRYLIVGAPLTRAQNEILLVLLGSTAGLGWLAGRHFGRVAAESIAPPQPPLRKNSLIRELLLLLPMLGLLAAGHVPQAWRELTTSAAPFDAQMQARFAALRAAHRIGAPKITLPPLRLPYGHVLIPLSRFSSDIEFDIDLTTGCEGNINGVMENYFEVPDVCCDPTAPPLPTAP</sequence>
<proteinExistence type="predicted"/>
<keyword evidence="1" id="KW-0812">Transmembrane</keyword>
<dbReference type="AlphaFoldDB" id="A0A9X1VCN7"/>
<feature type="transmembrane region" description="Helical" evidence="1">
    <location>
        <begin position="120"/>
        <end position="137"/>
    </location>
</feature>
<feature type="transmembrane region" description="Helical" evidence="1">
    <location>
        <begin position="218"/>
        <end position="237"/>
    </location>
</feature>
<dbReference type="EMBL" id="JALBGC010000001">
    <property type="protein sequence ID" value="MCI1186466.1"/>
    <property type="molecule type" value="Genomic_DNA"/>
</dbReference>
<organism evidence="2 3">
    <name type="scientific">Hymenobacter cyanobacteriorum</name>
    <dbReference type="NCBI Taxonomy" id="2926463"/>
    <lineage>
        <taxon>Bacteria</taxon>
        <taxon>Pseudomonadati</taxon>
        <taxon>Bacteroidota</taxon>
        <taxon>Cytophagia</taxon>
        <taxon>Cytophagales</taxon>
        <taxon>Hymenobacteraceae</taxon>
        <taxon>Hymenobacter</taxon>
    </lineage>
</organism>
<reference evidence="2" key="1">
    <citation type="submission" date="2022-03" db="EMBL/GenBank/DDBJ databases">
        <title>Bacterial whole genome sequence for Hymenobacter sp. DH14.</title>
        <authorList>
            <person name="Le V."/>
        </authorList>
    </citation>
    <scope>NUCLEOTIDE SEQUENCE</scope>
    <source>
        <strain evidence="2">DH14</strain>
    </source>
</reference>
<evidence type="ECO:0000313" key="3">
    <source>
        <dbReference type="Proteomes" id="UP001139193"/>
    </source>
</evidence>